<comment type="caution">
    <text evidence="5">The sequence shown here is derived from an EMBL/GenBank/DDBJ whole genome shotgun (WGS) entry which is preliminary data.</text>
</comment>
<dbReference type="CDD" id="cd12148">
    <property type="entry name" value="fungal_TF_MHR"/>
    <property type="match status" value="1"/>
</dbReference>
<evidence type="ECO:0000313" key="5">
    <source>
        <dbReference type="EMBL" id="KAK1922892.1"/>
    </source>
</evidence>
<dbReference type="InterPro" id="IPR036864">
    <property type="entry name" value="Zn2-C6_fun-type_DNA-bd_sf"/>
</dbReference>
<dbReference type="PROSITE" id="PS50048">
    <property type="entry name" value="ZN2_CY6_FUNGAL_2"/>
    <property type="match status" value="1"/>
</dbReference>
<keyword evidence="6" id="KW-1185">Reference proteome</keyword>
<feature type="compositionally biased region" description="Basic and acidic residues" evidence="3">
    <location>
        <begin position="64"/>
        <end position="76"/>
    </location>
</feature>
<dbReference type="GO" id="GO:0000981">
    <property type="term" value="F:DNA-binding transcription factor activity, RNA polymerase II-specific"/>
    <property type="evidence" value="ECO:0007669"/>
    <property type="project" value="InterPro"/>
</dbReference>
<evidence type="ECO:0000256" key="3">
    <source>
        <dbReference type="SAM" id="MobiDB-lite"/>
    </source>
</evidence>
<gene>
    <name evidence="5" type="ORF">DB88DRAFT_493069</name>
</gene>
<dbReference type="InterPro" id="IPR001138">
    <property type="entry name" value="Zn2Cys6_DnaBD"/>
</dbReference>
<evidence type="ECO:0000313" key="6">
    <source>
        <dbReference type="Proteomes" id="UP001182556"/>
    </source>
</evidence>
<dbReference type="EMBL" id="JAODAN010000007">
    <property type="protein sequence ID" value="KAK1922892.1"/>
    <property type="molecule type" value="Genomic_DNA"/>
</dbReference>
<feature type="region of interest" description="Disordered" evidence="3">
    <location>
        <begin position="694"/>
        <end position="721"/>
    </location>
</feature>
<dbReference type="SMART" id="SM00066">
    <property type="entry name" value="GAL4"/>
    <property type="match status" value="1"/>
</dbReference>
<dbReference type="AlphaFoldDB" id="A0AAD9CVK8"/>
<feature type="region of interest" description="Disordered" evidence="3">
    <location>
        <begin position="55"/>
        <end position="91"/>
    </location>
</feature>
<sequence>MLTSRKRRRESVGDDGHQRVQLACFHCRTKRIRCSGTKPVCEACIKAKENCEWPSGRRRKRTRKEMEEARKLEAALRPEPVPTASSDDSYPNEMFQGSFDMSTVFNIPSTQSQPTTQAGPSTSNFVWPSGFTPPDPAFLPLLSENPFEMASNFGMPEMTDTRLISALQSQTAFIEGDPGGQDLELFYYRLSGPTAMHPGINRIGLKLQRRSAQSPYAGAPQPQNDQLVDDRPSPWPSELFDDSGMPLPHISTPLFNLFFAHMSPLFPSVSRKRMQERFESGTMSQFLANCICALGARFSEEAKGNPAKACAPFIAKAQELITPLLHLPTSDVCSGLLYLGWACWGQGSESGLWQFTGMAIRMAIDLGFHEQIETYESPAHLVRTRLLFWSIFITDRIIAFATGRPASIPEDVIEIPLPSDSDFFPEPSRDTPEHPFEPIEPVPFVQLVKLMVICGRISNVLNGRRGRARTLVATSEPLAEQLAELQVRLVQFVSGLPPSLQWSVENFKHQHARGHGGVFLALHLWANAVLALVYHPELLKSPSGIETPLSQSMSRSIKLALVSSRQISECMVFADLVAESAYISTPFILQPLYVGGMALIHEMRAHQASLSDSANNGETPGPSNTNAFFVTMSRQNLSALLKAMQRLEHYWAGARAVTEALEKRSGLPRTTPRTFPPMTYISLPDRGLLRRFTTDRDDPRNVAPPTETSMREAAAKSSGSGPSPYWLADLMSGYTVENMSFGPVDSSDLERLLGTTADTSNISSFMGNGGDKGGYSGPGST</sequence>
<keyword evidence="2" id="KW-0539">Nucleus</keyword>
<dbReference type="InterPro" id="IPR007219">
    <property type="entry name" value="XnlR_reg_dom"/>
</dbReference>
<dbReference type="GO" id="GO:0003677">
    <property type="term" value="F:DNA binding"/>
    <property type="evidence" value="ECO:0007669"/>
    <property type="project" value="InterPro"/>
</dbReference>
<evidence type="ECO:0000256" key="1">
    <source>
        <dbReference type="ARBA" id="ARBA00022723"/>
    </source>
</evidence>
<dbReference type="Pfam" id="PF00172">
    <property type="entry name" value="Zn_clus"/>
    <property type="match status" value="1"/>
</dbReference>
<dbReference type="SMART" id="SM00906">
    <property type="entry name" value="Fungal_trans"/>
    <property type="match status" value="1"/>
</dbReference>
<feature type="compositionally biased region" description="Gly residues" evidence="3">
    <location>
        <begin position="767"/>
        <end position="781"/>
    </location>
</feature>
<accession>A0AAD9CVK8</accession>
<organism evidence="5 6">
    <name type="scientific">Papiliotrema laurentii</name>
    <name type="common">Cryptococcus laurentii</name>
    <dbReference type="NCBI Taxonomy" id="5418"/>
    <lineage>
        <taxon>Eukaryota</taxon>
        <taxon>Fungi</taxon>
        <taxon>Dikarya</taxon>
        <taxon>Basidiomycota</taxon>
        <taxon>Agaricomycotina</taxon>
        <taxon>Tremellomycetes</taxon>
        <taxon>Tremellales</taxon>
        <taxon>Rhynchogastremaceae</taxon>
        <taxon>Papiliotrema</taxon>
    </lineage>
</organism>
<evidence type="ECO:0000259" key="4">
    <source>
        <dbReference type="PROSITE" id="PS50048"/>
    </source>
</evidence>
<dbReference type="Gene3D" id="4.10.240.10">
    <property type="entry name" value="Zn(2)-C6 fungal-type DNA-binding domain"/>
    <property type="match status" value="1"/>
</dbReference>
<protein>
    <submittedName>
        <fullName evidence="5">Pathway-specific nitrogen regulator</fullName>
    </submittedName>
</protein>
<keyword evidence="1" id="KW-0479">Metal-binding</keyword>
<dbReference type="GO" id="GO:0008270">
    <property type="term" value="F:zinc ion binding"/>
    <property type="evidence" value="ECO:0007669"/>
    <property type="project" value="InterPro"/>
</dbReference>
<feature type="region of interest" description="Disordered" evidence="3">
    <location>
        <begin position="758"/>
        <end position="781"/>
    </location>
</feature>
<name>A0AAD9CVK8_PAPLA</name>
<reference evidence="5" key="1">
    <citation type="submission" date="2023-02" db="EMBL/GenBank/DDBJ databases">
        <title>Identification and recombinant expression of a fungal hydrolase from Papiliotrema laurentii that hydrolyzes apple cutin and clears colloidal polyester polyurethane.</title>
        <authorList>
            <consortium name="DOE Joint Genome Institute"/>
            <person name="Roman V.A."/>
            <person name="Bojanowski C."/>
            <person name="Crable B.R."/>
            <person name="Wagner D.N."/>
            <person name="Hung C.S."/>
            <person name="Nadeau L.J."/>
            <person name="Schratz L."/>
            <person name="Haridas S."/>
            <person name="Pangilinan J."/>
            <person name="Lipzen A."/>
            <person name="Na H."/>
            <person name="Yan M."/>
            <person name="Ng V."/>
            <person name="Grigoriev I.V."/>
            <person name="Spatafora J.W."/>
            <person name="Barlow D."/>
            <person name="Biffinger J."/>
            <person name="Kelley-Loughnane N."/>
            <person name="Varaljay V.A."/>
            <person name="Crookes-Goodson W.J."/>
        </authorList>
    </citation>
    <scope>NUCLEOTIDE SEQUENCE</scope>
    <source>
        <strain evidence="5">5307AH</strain>
    </source>
</reference>
<feature type="region of interest" description="Disordered" evidence="3">
    <location>
        <begin position="211"/>
        <end position="232"/>
    </location>
</feature>
<dbReference type="CDD" id="cd00067">
    <property type="entry name" value="GAL4"/>
    <property type="match status" value="1"/>
</dbReference>
<feature type="domain" description="Zn(2)-C6 fungal-type" evidence="4">
    <location>
        <begin position="23"/>
        <end position="53"/>
    </location>
</feature>
<dbReference type="Pfam" id="PF04082">
    <property type="entry name" value="Fungal_trans"/>
    <property type="match status" value="1"/>
</dbReference>
<dbReference type="GO" id="GO:0006351">
    <property type="term" value="P:DNA-templated transcription"/>
    <property type="evidence" value="ECO:0007669"/>
    <property type="project" value="InterPro"/>
</dbReference>
<dbReference type="Proteomes" id="UP001182556">
    <property type="component" value="Unassembled WGS sequence"/>
</dbReference>
<dbReference type="PROSITE" id="PS00463">
    <property type="entry name" value="ZN2_CY6_FUNGAL_1"/>
    <property type="match status" value="1"/>
</dbReference>
<dbReference type="PANTHER" id="PTHR47783:SF1">
    <property type="entry name" value="ZN(II)2CYS6 TRANSCRIPTION FACTOR (EUROFUNG)"/>
    <property type="match status" value="1"/>
</dbReference>
<proteinExistence type="predicted"/>
<dbReference type="SUPFAM" id="SSF57701">
    <property type="entry name" value="Zn2/Cys6 DNA-binding domain"/>
    <property type="match status" value="1"/>
</dbReference>
<dbReference type="PANTHER" id="PTHR47783">
    <property type="entry name" value="ZN(II)2CYS6 TRANSCRIPTION FACTOR (EUROFUNG)-RELATED"/>
    <property type="match status" value="1"/>
</dbReference>
<evidence type="ECO:0000256" key="2">
    <source>
        <dbReference type="ARBA" id="ARBA00023242"/>
    </source>
</evidence>